<dbReference type="RefSeq" id="WP_131299411.1">
    <property type="nucleotide sequence ID" value="NZ_JBHLST010000030.1"/>
</dbReference>
<name>A0A4R1PG67_9GAMM</name>
<dbReference type="AlphaFoldDB" id="A0A4R1PG67"/>
<evidence type="ECO:0000313" key="2">
    <source>
        <dbReference type="Proteomes" id="UP000295169"/>
    </source>
</evidence>
<dbReference type="Proteomes" id="UP000295169">
    <property type="component" value="Unassembled WGS sequence"/>
</dbReference>
<gene>
    <name evidence="1" type="ORF">EV691_13546</name>
</gene>
<comment type="caution">
    <text evidence="1">The sequence shown here is derived from an EMBL/GenBank/DDBJ whole genome shotgun (WGS) entry which is preliminary data.</text>
</comment>
<organism evidence="1 2">
    <name type="scientific">Azotobacter chroococcum</name>
    <dbReference type="NCBI Taxonomy" id="353"/>
    <lineage>
        <taxon>Bacteria</taxon>
        <taxon>Pseudomonadati</taxon>
        <taxon>Pseudomonadota</taxon>
        <taxon>Gammaproteobacteria</taxon>
        <taxon>Pseudomonadales</taxon>
        <taxon>Pseudomonadaceae</taxon>
        <taxon>Azotobacter</taxon>
    </lineage>
</organism>
<protein>
    <submittedName>
        <fullName evidence="1">Uncharacterized protein</fullName>
    </submittedName>
</protein>
<sequence>MASLALRDQRAFSAAQHAWDNLEPPAQPDSWIETEQGQSWLGESISALILGRDVVITARPRLVVSAADFITTFGESAADIYAYDPKNSLEWALARGLLFGGQEYQDLARQIAKKMLLKHQDAAEKAHAWLEDY</sequence>
<evidence type="ECO:0000313" key="1">
    <source>
        <dbReference type="EMBL" id="TCL22097.1"/>
    </source>
</evidence>
<dbReference type="EMBL" id="SMMU01000035">
    <property type="protein sequence ID" value="TCL22097.1"/>
    <property type="molecule type" value="Genomic_DNA"/>
</dbReference>
<reference evidence="1 2" key="1">
    <citation type="submission" date="2019-03" db="EMBL/GenBank/DDBJ databases">
        <title>Genomic Encyclopedia of Type Strains, Phase IV (KMG-IV): sequencing the most valuable type-strain genomes for metagenomic binning, comparative biology and taxonomic classification.</title>
        <authorList>
            <person name="Goeker M."/>
        </authorList>
    </citation>
    <scope>NUCLEOTIDE SEQUENCE [LARGE SCALE GENOMIC DNA]</scope>
    <source>
        <strain evidence="1 2">DSM 2286</strain>
    </source>
</reference>
<accession>A0A4R1PG67</accession>
<proteinExistence type="predicted"/>